<dbReference type="EMBL" id="MN739794">
    <property type="protein sequence ID" value="QHT26500.1"/>
    <property type="molecule type" value="Genomic_DNA"/>
</dbReference>
<evidence type="ECO:0000313" key="1">
    <source>
        <dbReference type="EMBL" id="QHT26500.1"/>
    </source>
</evidence>
<proteinExistence type="predicted"/>
<dbReference type="Pfam" id="PF19165">
    <property type="entry name" value="DUF5847"/>
    <property type="match status" value="1"/>
</dbReference>
<organism evidence="1">
    <name type="scientific">viral metagenome</name>
    <dbReference type="NCBI Taxonomy" id="1070528"/>
    <lineage>
        <taxon>unclassified sequences</taxon>
        <taxon>metagenomes</taxon>
        <taxon>organismal metagenomes</taxon>
    </lineage>
</organism>
<name>A0A6C0EDF4_9ZZZZ</name>
<reference evidence="1" key="1">
    <citation type="journal article" date="2020" name="Nature">
        <title>Giant virus diversity and host interactions through global metagenomics.</title>
        <authorList>
            <person name="Schulz F."/>
            <person name="Roux S."/>
            <person name="Paez-Espino D."/>
            <person name="Jungbluth S."/>
            <person name="Walsh D.A."/>
            <person name="Denef V.J."/>
            <person name="McMahon K.D."/>
            <person name="Konstantinidis K.T."/>
            <person name="Eloe-Fadrosh E.A."/>
            <person name="Kyrpides N.C."/>
            <person name="Woyke T."/>
        </authorList>
    </citation>
    <scope>NUCLEOTIDE SEQUENCE</scope>
    <source>
        <strain evidence="1">GVMAG-M-3300023179-27</strain>
    </source>
</reference>
<sequence>MNNKYINGPINVIRLEGEIFGISKVIYLFFDVHVNLDRQTKCTSLVNTNIYTYFAEEFLKERKTYLDVFFEIGESYLFENIRDTHYAYKDKYIHEVMKLFFKMIDYDKTKKKVIGTKFGENIRFHWIDIRDYFKSKVNVTLSEISASIEKTQINNRITRHDLDILKEKYDQLKTSIDNIKTYFPNNVKRKLSRNKTREENPLHSIKLAKRDVGKHIEKIMTKINSKYHHAEVFEKLSDIYNIIIKIFDNIINDIDFITDYIQDYNDLLATYISTNGLYKLNKLHSDKLFIKDWYGYDPNVYEMNEKISKIKEYHLKLHENILISFSMLVDMYFLRRFLDKDYITNGIVYAGGAHVTQYIYTLVKHFDMKITHVSYSKYDIETVTKKIKEMDITDPTIEEMFYPPYLQQCVDMGSFPKNFE</sequence>
<dbReference type="InterPro" id="IPR043885">
    <property type="entry name" value="DUF5847"/>
</dbReference>
<dbReference type="AlphaFoldDB" id="A0A6C0EDF4"/>
<accession>A0A6C0EDF4</accession>
<protein>
    <submittedName>
        <fullName evidence="1">Uncharacterized protein</fullName>
    </submittedName>
</protein>